<dbReference type="AlphaFoldDB" id="A0A0A9ELP0"/>
<reference evidence="1" key="2">
    <citation type="journal article" date="2015" name="Data Brief">
        <title>Shoot transcriptome of the giant reed, Arundo donax.</title>
        <authorList>
            <person name="Barrero R.A."/>
            <person name="Guerrero F.D."/>
            <person name="Moolhuijzen P."/>
            <person name="Goolsby J.A."/>
            <person name="Tidwell J."/>
            <person name="Bellgard S.E."/>
            <person name="Bellgard M.I."/>
        </authorList>
    </citation>
    <scope>NUCLEOTIDE SEQUENCE</scope>
    <source>
        <tissue evidence="1">Shoot tissue taken approximately 20 cm above the soil surface</tissue>
    </source>
</reference>
<reference evidence="1" key="1">
    <citation type="submission" date="2014-09" db="EMBL/GenBank/DDBJ databases">
        <authorList>
            <person name="Magalhaes I.L.F."/>
            <person name="Oliveira U."/>
            <person name="Santos F.R."/>
            <person name="Vidigal T.H.D.A."/>
            <person name="Brescovit A.D."/>
            <person name="Santos A.J."/>
        </authorList>
    </citation>
    <scope>NUCLEOTIDE SEQUENCE</scope>
    <source>
        <tissue evidence="1">Shoot tissue taken approximately 20 cm above the soil surface</tissue>
    </source>
</reference>
<organism evidence="1">
    <name type="scientific">Arundo donax</name>
    <name type="common">Giant reed</name>
    <name type="synonym">Donax arundinaceus</name>
    <dbReference type="NCBI Taxonomy" id="35708"/>
    <lineage>
        <taxon>Eukaryota</taxon>
        <taxon>Viridiplantae</taxon>
        <taxon>Streptophyta</taxon>
        <taxon>Embryophyta</taxon>
        <taxon>Tracheophyta</taxon>
        <taxon>Spermatophyta</taxon>
        <taxon>Magnoliopsida</taxon>
        <taxon>Liliopsida</taxon>
        <taxon>Poales</taxon>
        <taxon>Poaceae</taxon>
        <taxon>PACMAD clade</taxon>
        <taxon>Arundinoideae</taxon>
        <taxon>Arundineae</taxon>
        <taxon>Arundo</taxon>
    </lineage>
</organism>
<accession>A0A0A9ELP0</accession>
<name>A0A0A9ELP0_ARUDO</name>
<proteinExistence type="predicted"/>
<protein>
    <submittedName>
        <fullName evidence="1">Similar to ATMUS81</fullName>
    </submittedName>
</protein>
<evidence type="ECO:0000313" key="1">
    <source>
        <dbReference type="EMBL" id="JAD99933.1"/>
    </source>
</evidence>
<dbReference type="EMBL" id="GBRH01197962">
    <property type="protein sequence ID" value="JAD99933.1"/>
    <property type="molecule type" value="Transcribed_RNA"/>
</dbReference>
<sequence>MNLNGWDHLQQDISASLVRTSSALTSDLCICCL</sequence>